<protein>
    <submittedName>
        <fullName evidence="1">RshA repeat element core protein</fullName>
    </submittedName>
</protein>
<dbReference type="EMBL" id="UARW01000010">
    <property type="protein sequence ID" value="SQD05887.1"/>
    <property type="molecule type" value="Genomic_DNA"/>
</dbReference>
<dbReference type="NCBIfam" id="TIGR01643">
    <property type="entry name" value="YD_repeat_2x"/>
    <property type="match status" value="1"/>
</dbReference>
<evidence type="ECO:0000313" key="2">
    <source>
        <dbReference type="Proteomes" id="UP000250991"/>
    </source>
</evidence>
<reference evidence="1 2" key="1">
    <citation type="submission" date="2018-06" db="EMBL/GenBank/DDBJ databases">
        <authorList>
            <consortium name="Pathogen Informatics"/>
            <person name="Doyle S."/>
        </authorList>
    </citation>
    <scope>NUCLEOTIDE SEQUENCE [LARGE SCALE GENOMIC DNA]</scope>
    <source>
        <strain evidence="1 2">NCTC8009</strain>
    </source>
</reference>
<dbReference type="Proteomes" id="UP000250991">
    <property type="component" value="Unassembled WGS sequence"/>
</dbReference>
<dbReference type="InterPro" id="IPR006530">
    <property type="entry name" value="YD"/>
</dbReference>
<evidence type="ECO:0000313" key="1">
    <source>
        <dbReference type="EMBL" id="SQD05887.1"/>
    </source>
</evidence>
<dbReference type="Pfam" id="PF05593">
    <property type="entry name" value="RHS_repeat"/>
    <property type="match status" value="1"/>
</dbReference>
<dbReference type="InterPro" id="IPR031325">
    <property type="entry name" value="RHS_repeat"/>
</dbReference>
<proteinExistence type="predicted"/>
<accession>A0A2X3K3B3</accession>
<organism evidence="1 2">
    <name type="scientific">Escherichia coli</name>
    <dbReference type="NCBI Taxonomy" id="562"/>
    <lineage>
        <taxon>Bacteria</taxon>
        <taxon>Pseudomonadati</taxon>
        <taxon>Pseudomonadota</taxon>
        <taxon>Gammaproteobacteria</taxon>
        <taxon>Enterobacterales</taxon>
        <taxon>Enterobacteriaceae</taxon>
        <taxon>Escherichia</taxon>
    </lineage>
</organism>
<dbReference type="Gene3D" id="2.180.10.10">
    <property type="entry name" value="RHS repeat-associated core"/>
    <property type="match status" value="1"/>
</dbReference>
<dbReference type="AlphaFoldDB" id="A0A2X3K3B3"/>
<gene>
    <name evidence="1" type="primary">rhsA_2</name>
    <name evidence="1" type="ORF">NCTC8009_06461</name>
</gene>
<sequence length="89" mass="9855">MTAVHREEGLSQYRAYDSRGQLIAVKDTQGHETRYEYNIAGDLTAVIAPDGSRNGTQYDAWGKAVPYHAGRADAQYGIRCCRTGHPPDQ</sequence>
<name>A0A2X3K3B3_ECOLX</name>